<proteinExistence type="predicted"/>
<evidence type="ECO:0000313" key="1">
    <source>
        <dbReference type="EMBL" id="PKU27770.1"/>
    </source>
</evidence>
<keyword evidence="2" id="KW-1185">Reference proteome</keyword>
<dbReference type="AlphaFoldDB" id="A0A2I0T1T8"/>
<name>A0A2I0T1T8_LIMLA</name>
<dbReference type="Proteomes" id="UP000233556">
    <property type="component" value="Unassembled WGS sequence"/>
</dbReference>
<reference evidence="2" key="2">
    <citation type="submission" date="2017-12" db="EMBL/GenBank/DDBJ databases">
        <title>Genome sequence of the Bar-tailed Godwit (Limosa lapponica baueri).</title>
        <authorList>
            <person name="Lima N.C.B."/>
            <person name="Parody-Merino A.M."/>
            <person name="Battley P.F."/>
            <person name="Fidler A.E."/>
            <person name="Prosdocimi F."/>
        </authorList>
    </citation>
    <scope>NUCLEOTIDE SEQUENCE [LARGE SCALE GENOMIC DNA]</scope>
</reference>
<gene>
    <name evidence="1" type="ORF">llap_21926</name>
</gene>
<dbReference type="EMBL" id="KZ524583">
    <property type="protein sequence ID" value="PKU27770.1"/>
    <property type="molecule type" value="Genomic_DNA"/>
</dbReference>
<evidence type="ECO:0000313" key="2">
    <source>
        <dbReference type="Proteomes" id="UP000233556"/>
    </source>
</evidence>
<dbReference type="OrthoDB" id="408413at2759"/>
<dbReference type="GO" id="GO:0016853">
    <property type="term" value="F:isomerase activity"/>
    <property type="evidence" value="ECO:0007669"/>
    <property type="project" value="UniProtKB-KW"/>
</dbReference>
<sequence>MQELRGEVWAYASSVMCFIDGQLLGDEKKLVKWSYREWDYRDFKPKALYQAIAEDFYSKYLKNSQASSTVL</sequence>
<accession>A0A2I0T1T8</accession>
<keyword evidence="1" id="KW-0413">Isomerase</keyword>
<organism evidence="1 2">
    <name type="scientific">Limosa lapponica baueri</name>
    <dbReference type="NCBI Taxonomy" id="1758121"/>
    <lineage>
        <taxon>Eukaryota</taxon>
        <taxon>Metazoa</taxon>
        <taxon>Chordata</taxon>
        <taxon>Craniata</taxon>
        <taxon>Vertebrata</taxon>
        <taxon>Euteleostomi</taxon>
        <taxon>Archelosauria</taxon>
        <taxon>Archosauria</taxon>
        <taxon>Dinosauria</taxon>
        <taxon>Saurischia</taxon>
        <taxon>Theropoda</taxon>
        <taxon>Coelurosauria</taxon>
        <taxon>Aves</taxon>
        <taxon>Neognathae</taxon>
        <taxon>Neoaves</taxon>
        <taxon>Charadriiformes</taxon>
        <taxon>Scolopacidae</taxon>
        <taxon>Limosa</taxon>
    </lineage>
</organism>
<protein>
    <submittedName>
        <fullName evidence="1">Peptidyl-prolyl cis-trans isomerase-like 6</fullName>
    </submittedName>
</protein>
<reference evidence="2" key="1">
    <citation type="submission" date="2017-11" db="EMBL/GenBank/DDBJ databases">
        <authorList>
            <person name="Lima N.C."/>
            <person name="Parody-Merino A.M."/>
            <person name="Battley P.F."/>
            <person name="Fidler A.E."/>
            <person name="Prosdocimi F."/>
        </authorList>
    </citation>
    <scope>NUCLEOTIDE SEQUENCE [LARGE SCALE GENOMIC DNA]</scope>
</reference>